<evidence type="ECO:0000313" key="2">
    <source>
        <dbReference type="EMBL" id="MDV3457424.1"/>
    </source>
</evidence>
<gene>
    <name evidence="2" type="ORF">RZN05_10555</name>
</gene>
<reference evidence="2 3" key="1">
    <citation type="submission" date="2023-10" db="EMBL/GenBank/DDBJ databases">
        <title>Sphingomonas sp. HF-S4 16S ribosomal RNA gene Genome sequencing and assembly.</title>
        <authorList>
            <person name="Lee H."/>
        </authorList>
    </citation>
    <scope>NUCLEOTIDE SEQUENCE [LARGE SCALE GENOMIC DNA]</scope>
    <source>
        <strain evidence="2 3">HF-S4</strain>
    </source>
</reference>
<dbReference type="Proteomes" id="UP001273531">
    <property type="component" value="Unassembled WGS sequence"/>
</dbReference>
<keyword evidence="1" id="KW-0732">Signal</keyword>
<keyword evidence="3" id="KW-1185">Reference proteome</keyword>
<protein>
    <submittedName>
        <fullName evidence="2">Uncharacterized protein</fullName>
    </submittedName>
</protein>
<comment type="caution">
    <text evidence="2">The sequence shown here is derived from an EMBL/GenBank/DDBJ whole genome shotgun (WGS) entry which is preliminary data.</text>
</comment>
<feature type="chain" id="PRO_5046000596" evidence="1">
    <location>
        <begin position="20"/>
        <end position="604"/>
    </location>
</feature>
<organism evidence="2 3">
    <name type="scientific">Sphingomonas agrestis</name>
    <dbReference type="NCBI Taxonomy" id="3080540"/>
    <lineage>
        <taxon>Bacteria</taxon>
        <taxon>Pseudomonadati</taxon>
        <taxon>Pseudomonadota</taxon>
        <taxon>Alphaproteobacteria</taxon>
        <taxon>Sphingomonadales</taxon>
        <taxon>Sphingomonadaceae</taxon>
        <taxon>Sphingomonas</taxon>
    </lineage>
</organism>
<accession>A0ABU3Y842</accession>
<dbReference type="RefSeq" id="WP_317226575.1">
    <property type="nucleotide sequence ID" value="NZ_JAWJEJ010000001.1"/>
</dbReference>
<feature type="signal peptide" evidence="1">
    <location>
        <begin position="1"/>
        <end position="19"/>
    </location>
</feature>
<name>A0ABU3Y842_9SPHN</name>
<evidence type="ECO:0000313" key="3">
    <source>
        <dbReference type="Proteomes" id="UP001273531"/>
    </source>
</evidence>
<evidence type="ECO:0000256" key="1">
    <source>
        <dbReference type="SAM" id="SignalP"/>
    </source>
</evidence>
<dbReference type="EMBL" id="JAWJEJ010000001">
    <property type="protein sequence ID" value="MDV3457424.1"/>
    <property type="molecule type" value="Genomic_DNA"/>
</dbReference>
<proteinExistence type="predicted"/>
<sequence>MRSALIALLAGAATVTPHAAPYAAEHGPAPAAGAPAVTPERPETGAASIAGASLAPFAAELAQMPMITNATGWHGATGEAGWALLAGSRPETRQRNRWTYALGLIGEGRGADALGVLDVMQSSDRDLGLVAPFLLARGVALTLVQRDAEAVEALSFQELAANPEACAWRMRALAHAGDAQSAIRQVNCALPAINGRSPHDRAPFVLAAAGAAIDAGQPQPALAWLKLFNDQDPQANVLRGRAMVATGDPQGGKLRLDRAALSGGDEIKAQARLGTIEAGLATHSLSPTEAAKQLDALRFGWRGGAIEQRVLEIQLRLANEAHDLRGQLRAGAALIRYFKLGSKVPPMLAELQAQLAAALAPDSGVPLPEAAGLYWDYRELAPAGAEGDALVLRLAGRLQDASLYARAAELLQYQLTKRAQDVAQGPLSVKVAMLHILAGRPDRALDAIRTTEQPSYSDAMRQDRKRVEAVALYRLGKTDAAAAALDGLSDAPAIRAEMRWQSKDWGNFVTANALPAPKAGFSEPAQTAVLRQAVAYAMLGREDQLAALRARYTPAFKGLASASAFDVLTRKVGSIDPAAIGAAMTSIPQASPAGATGDLLDAAS</sequence>